<name>A0ABR3B339_PHYBL</name>
<keyword evidence="2 7" id="KW-0597">Phosphoprotein</keyword>
<keyword evidence="6" id="KW-0804">Transcription</keyword>
<evidence type="ECO:0000256" key="2">
    <source>
        <dbReference type="ARBA" id="ARBA00022553"/>
    </source>
</evidence>
<dbReference type="PROSITE" id="PS50110">
    <property type="entry name" value="RESPONSE_REGULATORY"/>
    <property type="match status" value="1"/>
</dbReference>
<dbReference type="SMART" id="SM00415">
    <property type="entry name" value="HSF"/>
    <property type="match status" value="1"/>
</dbReference>
<dbReference type="InterPro" id="IPR036388">
    <property type="entry name" value="WH-like_DNA-bd_sf"/>
</dbReference>
<feature type="domain" description="Response regulatory" evidence="9">
    <location>
        <begin position="338"/>
        <end position="452"/>
    </location>
</feature>
<dbReference type="Pfam" id="PF00072">
    <property type="entry name" value="Response_reg"/>
    <property type="match status" value="1"/>
</dbReference>
<protein>
    <recommendedName>
        <fullName evidence="6">Transcription factor</fullName>
    </recommendedName>
</protein>
<dbReference type="Gene3D" id="1.10.10.10">
    <property type="entry name" value="Winged helix-like DNA-binding domain superfamily/Winged helix DNA-binding domain"/>
    <property type="match status" value="1"/>
</dbReference>
<gene>
    <name evidence="10" type="ORF">J3Q64DRAFT_1429580</name>
</gene>
<keyword evidence="11" id="KW-1185">Reference proteome</keyword>
<dbReference type="InterPro" id="IPR000232">
    <property type="entry name" value="HSF_DNA-bd"/>
</dbReference>
<dbReference type="InterPro" id="IPR036390">
    <property type="entry name" value="WH_DNA-bd_sf"/>
</dbReference>
<evidence type="ECO:0000259" key="9">
    <source>
        <dbReference type="PROSITE" id="PS50110"/>
    </source>
</evidence>
<feature type="region of interest" description="Disordered" evidence="8">
    <location>
        <begin position="1"/>
        <end position="29"/>
    </location>
</feature>
<organism evidence="10 11">
    <name type="scientific">Phycomyces blakesleeanus</name>
    <dbReference type="NCBI Taxonomy" id="4837"/>
    <lineage>
        <taxon>Eukaryota</taxon>
        <taxon>Fungi</taxon>
        <taxon>Fungi incertae sedis</taxon>
        <taxon>Mucoromycota</taxon>
        <taxon>Mucoromycotina</taxon>
        <taxon>Mucoromycetes</taxon>
        <taxon>Mucorales</taxon>
        <taxon>Phycomycetaceae</taxon>
        <taxon>Phycomyces</taxon>
    </lineage>
</organism>
<dbReference type="PRINTS" id="PR00056">
    <property type="entry name" value="HSFDOMAIN"/>
</dbReference>
<keyword evidence="5 6" id="KW-0539">Nucleus</keyword>
<keyword evidence="6" id="KW-0805">Transcription regulation</keyword>
<comment type="subcellular location">
    <subcellularLocation>
        <location evidence="1 6">Nucleus</location>
    </subcellularLocation>
</comment>
<evidence type="ECO:0000256" key="7">
    <source>
        <dbReference type="PROSITE-ProRule" id="PRU00169"/>
    </source>
</evidence>
<dbReference type="PANTHER" id="PTHR45339:SF1">
    <property type="entry name" value="HYBRID SIGNAL TRANSDUCTION HISTIDINE KINASE J"/>
    <property type="match status" value="1"/>
</dbReference>
<dbReference type="InterPro" id="IPR014402">
    <property type="entry name" value="Sig_transdc_resp-reg_Skn7"/>
</dbReference>
<dbReference type="Gene3D" id="3.40.50.2300">
    <property type="match status" value="1"/>
</dbReference>
<dbReference type="InterPro" id="IPR011006">
    <property type="entry name" value="CheY-like_superfamily"/>
</dbReference>
<proteinExistence type="predicted"/>
<evidence type="ECO:0000256" key="8">
    <source>
        <dbReference type="SAM" id="MobiDB-lite"/>
    </source>
</evidence>
<dbReference type="CDD" id="cd17546">
    <property type="entry name" value="REC_hyHK_CKI1_RcsC-like"/>
    <property type="match status" value="1"/>
</dbReference>
<dbReference type="EMBL" id="JBCLYO010000005">
    <property type="protein sequence ID" value="KAL0088663.1"/>
    <property type="molecule type" value="Genomic_DNA"/>
</dbReference>
<dbReference type="PIRSF" id="PIRSF002595">
    <property type="entry name" value="RR_SKN7"/>
    <property type="match status" value="1"/>
</dbReference>
<evidence type="ECO:0000256" key="4">
    <source>
        <dbReference type="ARBA" id="ARBA00023125"/>
    </source>
</evidence>
<keyword evidence="4 6" id="KW-0238">DNA-binding</keyword>
<evidence type="ECO:0000256" key="3">
    <source>
        <dbReference type="ARBA" id="ARBA00023012"/>
    </source>
</evidence>
<evidence type="ECO:0000256" key="5">
    <source>
        <dbReference type="ARBA" id="ARBA00023242"/>
    </source>
</evidence>
<evidence type="ECO:0000313" key="11">
    <source>
        <dbReference type="Proteomes" id="UP001448207"/>
    </source>
</evidence>
<dbReference type="PANTHER" id="PTHR45339">
    <property type="entry name" value="HYBRID SIGNAL TRANSDUCTION HISTIDINE KINASE J"/>
    <property type="match status" value="1"/>
</dbReference>
<dbReference type="InterPro" id="IPR001789">
    <property type="entry name" value="Sig_transdc_resp-reg_receiver"/>
</dbReference>
<dbReference type="SUPFAM" id="SSF46785">
    <property type="entry name" value="Winged helix' DNA-binding domain"/>
    <property type="match status" value="1"/>
</dbReference>
<dbReference type="SUPFAM" id="SSF52172">
    <property type="entry name" value="CheY-like"/>
    <property type="match status" value="1"/>
</dbReference>
<sequence length="487" mass="54980">MQDSSSATRQSLDSSAGISGTPQALSGGSNTPEFVKKLFCMLQDNSYPHILSWGPSGETFVVKEPSKFAQRVLPKHFKHSNFSSFVRQLNKYDFHKIRNAEDGNRSNGNQSWEFRHSNFKFNQKHLLEAIKRKPSGKSISNTPLHPIILLNGADMRTKVKDRDVAIDERKMMQQLVKVMQDKVRLLQQQQSTMASQLQATKHRYSTLMETIGAVKASMNLQDSTVQTMMRRAVLQRKTLCGRETRAGESYRIQALESIAESHTAVVQTSERQMAELWRHLECLQNPLLDTPTTLYCSASVSTSSTSTSSTQSTPNITYDLPLFDPPLLTAKGWSIQPRILVVDDDSIFRSISTRILQFAGCTIEVAVDGLEAMSKLRTDSYDMVLMDIMMPNLDGISATRNIRQYDSWTPIISVTANQSKHDIQEYLNSGMNDCLAKPLDQQMVMAMLDRYCAHLRLDSLGPAYFKGKQPIVDVYTHYHNKYTTANL</sequence>
<dbReference type="Proteomes" id="UP001448207">
    <property type="component" value="Unassembled WGS sequence"/>
</dbReference>
<feature type="modified residue" description="4-aspartylphosphate" evidence="7">
    <location>
        <position position="387"/>
    </location>
</feature>
<evidence type="ECO:0000313" key="10">
    <source>
        <dbReference type="EMBL" id="KAL0088663.1"/>
    </source>
</evidence>
<dbReference type="PROSITE" id="PS00434">
    <property type="entry name" value="HSF_DOMAIN"/>
    <property type="match status" value="1"/>
</dbReference>
<reference evidence="10 11" key="1">
    <citation type="submission" date="2024-04" db="EMBL/GenBank/DDBJ databases">
        <title>Symmetric and asymmetric DNA N6-adenine methylation regulates different biological responses in Mucorales.</title>
        <authorList>
            <consortium name="Lawrence Berkeley National Laboratory"/>
            <person name="Lax C."/>
            <person name="Mondo S.J."/>
            <person name="Osorio-Concepcion M."/>
            <person name="Muszewska A."/>
            <person name="Corrochano-Luque M."/>
            <person name="Gutierrez G."/>
            <person name="Riley R."/>
            <person name="Lipzen A."/>
            <person name="Guo J."/>
            <person name="Hundley H."/>
            <person name="Amirebrahimi M."/>
            <person name="Ng V."/>
            <person name="Lorenzo-Gutierrez D."/>
            <person name="Binder U."/>
            <person name="Yang J."/>
            <person name="Song Y."/>
            <person name="Canovas D."/>
            <person name="Navarro E."/>
            <person name="Freitag M."/>
            <person name="Gabaldon T."/>
            <person name="Grigoriev I.V."/>
            <person name="Corrochano L.M."/>
            <person name="Nicolas F.E."/>
            <person name="Garre V."/>
        </authorList>
    </citation>
    <scope>NUCLEOTIDE SEQUENCE [LARGE SCALE GENOMIC DNA]</scope>
    <source>
        <strain evidence="10 11">L51</strain>
    </source>
</reference>
<evidence type="ECO:0000256" key="1">
    <source>
        <dbReference type="ARBA" id="ARBA00004123"/>
    </source>
</evidence>
<keyword evidence="3" id="KW-0902">Two-component regulatory system</keyword>
<dbReference type="Pfam" id="PF00447">
    <property type="entry name" value="HSF_DNA-bind"/>
    <property type="match status" value="1"/>
</dbReference>
<evidence type="ECO:0000256" key="6">
    <source>
        <dbReference type="PIRNR" id="PIRNR002595"/>
    </source>
</evidence>
<comment type="caution">
    <text evidence="10">The sequence shown here is derived from an EMBL/GenBank/DDBJ whole genome shotgun (WGS) entry which is preliminary data.</text>
</comment>
<accession>A0ABR3B339</accession>
<dbReference type="SMART" id="SM00448">
    <property type="entry name" value="REC"/>
    <property type="match status" value="1"/>
</dbReference>